<dbReference type="InterPro" id="IPR007630">
    <property type="entry name" value="RNA_pol_sigma70_r4"/>
</dbReference>
<evidence type="ECO:0000313" key="3">
    <source>
        <dbReference type="Proteomes" id="UP000243376"/>
    </source>
</evidence>
<feature type="non-terminal residue" evidence="2">
    <location>
        <position position="1"/>
    </location>
</feature>
<gene>
    <name evidence="2" type="ORF">C0184_00800</name>
</gene>
<organism evidence="2 3">
    <name type="scientific">Chloroflexus aggregans</name>
    <dbReference type="NCBI Taxonomy" id="152260"/>
    <lineage>
        <taxon>Bacteria</taxon>
        <taxon>Bacillati</taxon>
        <taxon>Chloroflexota</taxon>
        <taxon>Chloroflexia</taxon>
        <taxon>Chloroflexales</taxon>
        <taxon>Chloroflexineae</taxon>
        <taxon>Chloroflexaceae</taxon>
        <taxon>Chloroflexus</taxon>
    </lineage>
</organism>
<protein>
    <submittedName>
        <fullName evidence="2">RNA polymerase subunit sigma</fullName>
    </submittedName>
</protein>
<dbReference type="GO" id="GO:0006352">
    <property type="term" value="P:DNA-templated transcription initiation"/>
    <property type="evidence" value="ECO:0007669"/>
    <property type="project" value="InterPro"/>
</dbReference>
<dbReference type="SUPFAM" id="SSF88659">
    <property type="entry name" value="Sigma3 and sigma4 domains of RNA polymerase sigma factors"/>
    <property type="match status" value="1"/>
</dbReference>
<comment type="caution">
    <text evidence="2">The sequence shown here is derived from an EMBL/GenBank/DDBJ whole genome shotgun (WGS) entry which is preliminary data.</text>
</comment>
<dbReference type="Pfam" id="PF04545">
    <property type="entry name" value="Sigma70_r4"/>
    <property type="match status" value="1"/>
</dbReference>
<dbReference type="Proteomes" id="UP000243376">
    <property type="component" value="Unassembled WGS sequence"/>
</dbReference>
<dbReference type="InterPro" id="IPR050239">
    <property type="entry name" value="Sigma-70_RNA_pol_init_factors"/>
</dbReference>
<evidence type="ECO:0000313" key="2">
    <source>
        <dbReference type="EMBL" id="PMP86857.1"/>
    </source>
</evidence>
<dbReference type="PROSITE" id="PS00716">
    <property type="entry name" value="SIGMA70_2"/>
    <property type="match status" value="1"/>
</dbReference>
<dbReference type="InterPro" id="IPR013324">
    <property type="entry name" value="RNA_pol_sigma_r3/r4-like"/>
</dbReference>
<feature type="domain" description="RNA polymerase sigma-70" evidence="1">
    <location>
        <begin position="20"/>
        <end position="46"/>
    </location>
</feature>
<dbReference type="AlphaFoldDB" id="A0A2J6XFG2"/>
<proteinExistence type="predicted"/>
<dbReference type="PANTHER" id="PTHR30603">
    <property type="entry name" value="RNA POLYMERASE SIGMA FACTOR RPO"/>
    <property type="match status" value="1"/>
</dbReference>
<sequence length="62" mass="7370">ERERRVLELRYGLADGQPRTLEEVGKAFGVTRERVRQIEVKALRKLRHPRLGKLLKDYLDQI</sequence>
<name>A0A2J6XFG2_9CHLR</name>
<accession>A0A2J6XFG2</accession>
<dbReference type="InterPro" id="IPR000943">
    <property type="entry name" value="RNA_pol_sigma70"/>
</dbReference>
<dbReference type="InterPro" id="IPR036388">
    <property type="entry name" value="WH-like_DNA-bd_sf"/>
</dbReference>
<reference evidence="2 3" key="1">
    <citation type="submission" date="2018-01" db="EMBL/GenBank/DDBJ databases">
        <title>Metagenomic assembled genomes from two thermal pools in the Uzon Caldera, Kamchatka, Russia.</title>
        <authorList>
            <person name="Wilkins L."/>
            <person name="Ettinger C."/>
        </authorList>
    </citation>
    <scope>NUCLEOTIDE SEQUENCE [LARGE SCALE GENOMIC DNA]</scope>
    <source>
        <strain evidence="2">ZAV-02</strain>
    </source>
</reference>
<dbReference type="Gene3D" id="1.10.10.10">
    <property type="entry name" value="Winged helix-like DNA-binding domain superfamily/Winged helix DNA-binding domain"/>
    <property type="match status" value="1"/>
</dbReference>
<dbReference type="GO" id="GO:0003700">
    <property type="term" value="F:DNA-binding transcription factor activity"/>
    <property type="evidence" value="ECO:0007669"/>
    <property type="project" value="InterPro"/>
</dbReference>
<evidence type="ECO:0000259" key="1">
    <source>
        <dbReference type="PROSITE" id="PS00716"/>
    </source>
</evidence>
<dbReference type="PRINTS" id="PR00046">
    <property type="entry name" value="SIGMA70FCT"/>
</dbReference>
<dbReference type="EMBL" id="PNIQ01000062">
    <property type="protein sequence ID" value="PMP86857.1"/>
    <property type="molecule type" value="Genomic_DNA"/>
</dbReference>
<dbReference type="PANTHER" id="PTHR30603:SF60">
    <property type="entry name" value="RNA POLYMERASE SIGMA FACTOR RPOD"/>
    <property type="match status" value="1"/>
</dbReference>
<dbReference type="CDD" id="cd06171">
    <property type="entry name" value="Sigma70_r4"/>
    <property type="match status" value="1"/>
</dbReference>